<proteinExistence type="predicted"/>
<feature type="transmembrane region" description="Helical" evidence="1">
    <location>
        <begin position="12"/>
        <end position="31"/>
    </location>
</feature>
<evidence type="ECO:0000256" key="1">
    <source>
        <dbReference type="SAM" id="Phobius"/>
    </source>
</evidence>
<keyword evidence="1" id="KW-0812">Transmembrane</keyword>
<evidence type="ECO:0000313" key="3">
    <source>
        <dbReference type="Proteomes" id="UP000286976"/>
    </source>
</evidence>
<sequence length="145" mass="16024">MEVALFGILRNILAFVGLMTLLGLGVLFLLFSPWLLDKGMIQVADVIHSPNNEFIAVSYKDMGGGAAGYCYQKVAILKSESELEAVNDKRKYVFNTECRTIVALAWQDNETVEVSYTSGSPNYISVEMYSSAQDGAVNINYVHKL</sequence>
<organism evidence="2 3">
    <name type="scientific">Aliidiomarina taiwanensis</name>
    <dbReference type="NCBI Taxonomy" id="946228"/>
    <lineage>
        <taxon>Bacteria</taxon>
        <taxon>Pseudomonadati</taxon>
        <taxon>Pseudomonadota</taxon>
        <taxon>Gammaproteobacteria</taxon>
        <taxon>Alteromonadales</taxon>
        <taxon>Idiomarinaceae</taxon>
        <taxon>Aliidiomarina</taxon>
    </lineage>
</organism>
<keyword evidence="3" id="KW-1185">Reference proteome</keyword>
<keyword evidence="1" id="KW-0472">Membrane</keyword>
<protein>
    <submittedName>
        <fullName evidence="2">Uncharacterized protein</fullName>
    </submittedName>
</protein>
<reference evidence="2 3" key="1">
    <citation type="journal article" date="2011" name="Front. Microbiol.">
        <title>Genomic signatures of strain selection and enhancement in Bacillus atrophaeus var. globigii, a historical biowarfare simulant.</title>
        <authorList>
            <person name="Gibbons H.S."/>
            <person name="Broomall S.M."/>
            <person name="McNew L.A."/>
            <person name="Daligault H."/>
            <person name="Chapman C."/>
            <person name="Bruce D."/>
            <person name="Karavis M."/>
            <person name="Krepps M."/>
            <person name="McGregor P.A."/>
            <person name="Hong C."/>
            <person name="Park K.H."/>
            <person name="Akmal A."/>
            <person name="Feldman A."/>
            <person name="Lin J.S."/>
            <person name="Chang W.E."/>
            <person name="Higgs B.W."/>
            <person name="Demirev P."/>
            <person name="Lindquist J."/>
            <person name="Liem A."/>
            <person name="Fochler E."/>
            <person name="Read T.D."/>
            <person name="Tapia R."/>
            <person name="Johnson S."/>
            <person name="Bishop-Lilly K.A."/>
            <person name="Detter C."/>
            <person name="Han C."/>
            <person name="Sozhamannan S."/>
            <person name="Rosenzweig C.N."/>
            <person name="Skowronski E.W."/>
        </authorList>
    </citation>
    <scope>NUCLEOTIDE SEQUENCE [LARGE SCALE GENOMIC DNA]</scope>
    <source>
        <strain evidence="2 3">AIT1</strain>
    </source>
</reference>
<dbReference type="Proteomes" id="UP000286976">
    <property type="component" value="Unassembled WGS sequence"/>
</dbReference>
<accession>A0A432X110</accession>
<evidence type="ECO:0000313" key="2">
    <source>
        <dbReference type="EMBL" id="RUO39832.1"/>
    </source>
</evidence>
<dbReference type="AlphaFoldDB" id="A0A432X110"/>
<gene>
    <name evidence="2" type="ORF">CWE15_08745</name>
</gene>
<dbReference type="EMBL" id="PIPQ01000005">
    <property type="protein sequence ID" value="RUO39832.1"/>
    <property type="molecule type" value="Genomic_DNA"/>
</dbReference>
<name>A0A432X110_9GAMM</name>
<keyword evidence="1" id="KW-1133">Transmembrane helix</keyword>
<comment type="caution">
    <text evidence="2">The sequence shown here is derived from an EMBL/GenBank/DDBJ whole genome shotgun (WGS) entry which is preliminary data.</text>
</comment>